<evidence type="ECO:0000313" key="2">
    <source>
        <dbReference type="Proteomes" id="UP001168821"/>
    </source>
</evidence>
<accession>A0AA38HS09</accession>
<proteinExistence type="predicted"/>
<protein>
    <submittedName>
        <fullName evidence="1">Uncharacterized protein</fullName>
    </submittedName>
</protein>
<dbReference type="AlphaFoldDB" id="A0AA38HS09"/>
<gene>
    <name evidence="1" type="ORF">Zmor_025482</name>
</gene>
<organism evidence="1 2">
    <name type="scientific">Zophobas morio</name>
    <dbReference type="NCBI Taxonomy" id="2755281"/>
    <lineage>
        <taxon>Eukaryota</taxon>
        <taxon>Metazoa</taxon>
        <taxon>Ecdysozoa</taxon>
        <taxon>Arthropoda</taxon>
        <taxon>Hexapoda</taxon>
        <taxon>Insecta</taxon>
        <taxon>Pterygota</taxon>
        <taxon>Neoptera</taxon>
        <taxon>Endopterygota</taxon>
        <taxon>Coleoptera</taxon>
        <taxon>Polyphaga</taxon>
        <taxon>Cucujiformia</taxon>
        <taxon>Tenebrionidae</taxon>
        <taxon>Zophobas</taxon>
    </lineage>
</organism>
<name>A0AA38HS09_9CUCU</name>
<keyword evidence="2" id="KW-1185">Reference proteome</keyword>
<sequence>MSLKSNVLGKNKEAIEKMMQTIVKVKDKLLVLDNILVVQIEKDKTPVITKILLERAQCLHNKPSNLNAILFNFTKVDRYINTQT</sequence>
<dbReference type="Proteomes" id="UP001168821">
    <property type="component" value="Unassembled WGS sequence"/>
</dbReference>
<comment type="caution">
    <text evidence="1">The sequence shown here is derived from an EMBL/GenBank/DDBJ whole genome shotgun (WGS) entry which is preliminary data.</text>
</comment>
<dbReference type="EMBL" id="JALNTZ010000008">
    <property type="protein sequence ID" value="KAJ3642724.1"/>
    <property type="molecule type" value="Genomic_DNA"/>
</dbReference>
<evidence type="ECO:0000313" key="1">
    <source>
        <dbReference type="EMBL" id="KAJ3642724.1"/>
    </source>
</evidence>
<reference evidence="1" key="1">
    <citation type="journal article" date="2023" name="G3 (Bethesda)">
        <title>Whole genome assemblies of Zophobas morio and Tenebrio molitor.</title>
        <authorList>
            <person name="Kaur S."/>
            <person name="Stinson S.A."/>
            <person name="diCenzo G.C."/>
        </authorList>
    </citation>
    <scope>NUCLEOTIDE SEQUENCE</scope>
    <source>
        <strain evidence="1">QUZm001</strain>
    </source>
</reference>